<feature type="region of interest" description="Disordered" evidence="1">
    <location>
        <begin position="72"/>
        <end position="277"/>
    </location>
</feature>
<dbReference type="Proteomes" id="UP000268162">
    <property type="component" value="Unassembled WGS sequence"/>
</dbReference>
<evidence type="ECO:0000313" key="2">
    <source>
        <dbReference type="EMBL" id="RKP35462.1"/>
    </source>
</evidence>
<feature type="compositionally biased region" description="Pro residues" evidence="1">
    <location>
        <begin position="135"/>
        <end position="146"/>
    </location>
</feature>
<organism evidence="2 3">
    <name type="scientific">Dimargaris cristalligena</name>
    <dbReference type="NCBI Taxonomy" id="215637"/>
    <lineage>
        <taxon>Eukaryota</taxon>
        <taxon>Fungi</taxon>
        <taxon>Fungi incertae sedis</taxon>
        <taxon>Zoopagomycota</taxon>
        <taxon>Kickxellomycotina</taxon>
        <taxon>Dimargaritomycetes</taxon>
        <taxon>Dimargaritales</taxon>
        <taxon>Dimargaritaceae</taxon>
        <taxon>Dimargaris</taxon>
    </lineage>
</organism>
<feature type="compositionally biased region" description="Polar residues" evidence="1">
    <location>
        <begin position="199"/>
        <end position="217"/>
    </location>
</feature>
<name>A0A4P9ZS15_9FUNG</name>
<proteinExistence type="predicted"/>
<dbReference type="EMBL" id="ML002864">
    <property type="protein sequence ID" value="RKP35462.1"/>
    <property type="molecule type" value="Genomic_DNA"/>
</dbReference>
<evidence type="ECO:0000313" key="3">
    <source>
        <dbReference type="Proteomes" id="UP000268162"/>
    </source>
</evidence>
<keyword evidence="3" id="KW-1185">Reference proteome</keyword>
<reference evidence="3" key="1">
    <citation type="journal article" date="2018" name="Nat. Microbiol.">
        <title>Leveraging single-cell genomics to expand the fungal tree of life.</title>
        <authorList>
            <person name="Ahrendt S.R."/>
            <person name="Quandt C.A."/>
            <person name="Ciobanu D."/>
            <person name="Clum A."/>
            <person name="Salamov A."/>
            <person name="Andreopoulos B."/>
            <person name="Cheng J.F."/>
            <person name="Woyke T."/>
            <person name="Pelin A."/>
            <person name="Henrissat B."/>
            <person name="Reynolds N.K."/>
            <person name="Benny G.L."/>
            <person name="Smith M.E."/>
            <person name="James T.Y."/>
            <person name="Grigoriev I.V."/>
        </authorList>
    </citation>
    <scope>NUCLEOTIDE SEQUENCE [LARGE SCALE GENOMIC DNA]</scope>
    <source>
        <strain evidence="3">RSA 468</strain>
    </source>
</reference>
<gene>
    <name evidence="2" type="ORF">BJ085DRAFT_35325</name>
</gene>
<evidence type="ECO:0000256" key="1">
    <source>
        <dbReference type="SAM" id="MobiDB-lite"/>
    </source>
</evidence>
<accession>A0A4P9ZS15</accession>
<protein>
    <submittedName>
        <fullName evidence="2">Uncharacterized protein</fullName>
    </submittedName>
</protein>
<sequence>MDANIDYSHRTSFEKAFSMKDDKRNEVVPLNGSPPSFNCKLAKDLGKENVAKKPPASTNLVPVSLNSPASEVADQGTFHANPAAPFEPTVPDIVITDVDDHPSDLGTTSPIYSAQAVPQELPNNSFNESDGEAAPPNPSQDTPLPPAVAEVESEQRLPPTKPPRRNYLNKKNPVPVDVNSPPGPIQANQEGPTPRKENGSTSADFGTTSSNQSTYVDQKNDGKSSAWPDKNDTDWSEDDSQLTDDEFWEDVTSQFPAPPSVGRPHRAQFQPQLAVPI</sequence>
<feature type="compositionally biased region" description="Acidic residues" evidence="1">
    <location>
        <begin position="234"/>
        <end position="249"/>
    </location>
</feature>
<dbReference type="AlphaFoldDB" id="A0A4P9ZS15"/>